<accession>A0ABX3ESK0</accession>
<sequence>MGFKFHAASFLETEQSALYGLKYIIAQWAKLHNEQRKKNLKIDRGHHGETALIHKTFRNDELTFSNSRYIVYKDGAWRLGLGTQREFNWTH</sequence>
<dbReference type="EMBL" id="LVWI01000002">
    <property type="protein sequence ID" value="OKP90923.1"/>
    <property type="molecule type" value="Genomic_DNA"/>
</dbReference>
<evidence type="ECO:0000313" key="2">
    <source>
        <dbReference type="Proteomes" id="UP000186058"/>
    </source>
</evidence>
<keyword evidence="2" id="KW-1185">Reference proteome</keyword>
<protein>
    <submittedName>
        <fullName evidence="1">Uncharacterized protein</fullName>
    </submittedName>
</protein>
<proteinExistence type="predicted"/>
<organism evidence="1 2">
    <name type="scientific">Paenibacillus helianthi</name>
    <dbReference type="NCBI Taxonomy" id="1349432"/>
    <lineage>
        <taxon>Bacteria</taxon>
        <taxon>Bacillati</taxon>
        <taxon>Bacillota</taxon>
        <taxon>Bacilli</taxon>
        <taxon>Bacillales</taxon>
        <taxon>Paenibacillaceae</taxon>
        <taxon>Paenibacillus</taxon>
    </lineage>
</organism>
<evidence type="ECO:0000313" key="1">
    <source>
        <dbReference type="EMBL" id="OKP90923.1"/>
    </source>
</evidence>
<gene>
    <name evidence="1" type="ORF">A3844_03450</name>
</gene>
<reference evidence="1 2" key="1">
    <citation type="submission" date="2016-03" db="EMBL/GenBank/DDBJ databases">
        <authorList>
            <person name="Sant'Anna F.H."/>
            <person name="Ambrosini A."/>
            <person name="Souza R."/>
            <person name="Bach E."/>
            <person name="Fernandes G."/>
            <person name="Balsanelli E."/>
            <person name="Baura V.A."/>
            <person name="Souza E.M."/>
            <person name="Passaglia L."/>
        </authorList>
    </citation>
    <scope>NUCLEOTIDE SEQUENCE [LARGE SCALE GENOMIC DNA]</scope>
    <source>
        <strain evidence="1 2">P26E</strain>
    </source>
</reference>
<dbReference type="Proteomes" id="UP000186058">
    <property type="component" value="Unassembled WGS sequence"/>
</dbReference>
<name>A0ABX3ESK0_9BACL</name>
<comment type="caution">
    <text evidence="1">The sequence shown here is derived from an EMBL/GenBank/DDBJ whole genome shotgun (WGS) entry which is preliminary data.</text>
</comment>